<dbReference type="FunFam" id="3.40.1620.60:FF:000004">
    <property type="entry name" value="A disintegrin and metalloproteinase with thrombospondin motifs 12"/>
    <property type="match status" value="1"/>
</dbReference>
<keyword evidence="4" id="KW-0645">Protease</keyword>
<dbReference type="InterPro" id="IPR000884">
    <property type="entry name" value="TSP1_rpt"/>
</dbReference>
<dbReference type="Pfam" id="PF17771">
    <property type="entry name" value="ADAMTS_CR_2"/>
    <property type="match status" value="1"/>
</dbReference>
<feature type="region of interest" description="Disordered" evidence="16">
    <location>
        <begin position="1142"/>
        <end position="1165"/>
    </location>
</feature>
<reference evidence="19 20" key="1">
    <citation type="journal article" date="2010" name="PLoS Biol.">
        <title>Multi-platform next-generation sequencing of the domestic turkey (Meleagris gallopavo): genome assembly and analysis.</title>
        <authorList>
            <person name="Dalloul R.A."/>
            <person name="Long J.A."/>
            <person name="Zimin A.V."/>
            <person name="Aslam L."/>
            <person name="Beal K."/>
            <person name="Blomberg L.A."/>
            <person name="Bouffard P."/>
            <person name="Burt D.W."/>
            <person name="Crasta O."/>
            <person name="Crooijmans R.P."/>
            <person name="Cooper K."/>
            <person name="Coulombe R.A."/>
            <person name="De S."/>
            <person name="Delany M.E."/>
            <person name="Dodgson J.B."/>
            <person name="Dong J.J."/>
            <person name="Evans C."/>
            <person name="Frederickson K.M."/>
            <person name="Flicek P."/>
            <person name="Florea L."/>
            <person name="Folkerts O."/>
            <person name="Groenen M.A."/>
            <person name="Harkins T.T."/>
            <person name="Herrero J."/>
            <person name="Hoffmann S."/>
            <person name="Megens H.J."/>
            <person name="Jiang A."/>
            <person name="de Jong P."/>
            <person name="Kaiser P."/>
            <person name="Kim H."/>
            <person name="Kim K.W."/>
            <person name="Kim S."/>
            <person name="Langenberger D."/>
            <person name="Lee M.K."/>
            <person name="Lee T."/>
            <person name="Mane S."/>
            <person name="Marcais G."/>
            <person name="Marz M."/>
            <person name="McElroy A.P."/>
            <person name="Modise T."/>
            <person name="Nefedov M."/>
            <person name="Notredame C."/>
            <person name="Paton I.R."/>
            <person name="Payne W.S."/>
            <person name="Pertea G."/>
            <person name="Prickett D."/>
            <person name="Puiu D."/>
            <person name="Qioa D."/>
            <person name="Raineri E."/>
            <person name="Ruffier M."/>
            <person name="Salzberg S.L."/>
            <person name="Schatz M.C."/>
            <person name="Scheuring C."/>
            <person name="Schmidt C.J."/>
            <person name="Schroeder S."/>
            <person name="Searle S.M."/>
            <person name="Smith E.J."/>
            <person name="Smith J."/>
            <person name="Sonstegard T.S."/>
            <person name="Stadler P.F."/>
            <person name="Tafer H."/>
            <person name="Tu Z.J."/>
            <person name="Van Tassell C.P."/>
            <person name="Vilella A.J."/>
            <person name="Williams K.P."/>
            <person name="Yorke J.A."/>
            <person name="Zhang L."/>
            <person name="Zhang H.B."/>
            <person name="Zhang X."/>
            <person name="Zhang Y."/>
            <person name="Reed K.M."/>
        </authorList>
    </citation>
    <scope>NUCLEOTIDE SEQUENCE [LARGE SCALE GENOMIC DNA]</scope>
</reference>
<dbReference type="InterPro" id="IPR010909">
    <property type="entry name" value="PLAC"/>
</dbReference>
<feature type="binding site" evidence="15">
    <location>
        <position position="536"/>
    </location>
    <ligand>
        <name>Zn(2+)</name>
        <dbReference type="ChEBI" id="CHEBI:29105"/>
        <note>catalytic</note>
    </ligand>
</feature>
<dbReference type="GO" id="GO:0046872">
    <property type="term" value="F:metal ion binding"/>
    <property type="evidence" value="ECO:0007669"/>
    <property type="project" value="UniProtKB-KW"/>
</dbReference>
<dbReference type="InterPro" id="IPR036383">
    <property type="entry name" value="TSP1_rpt_sf"/>
</dbReference>
<feature type="region of interest" description="Disordered" evidence="16">
    <location>
        <begin position="1401"/>
        <end position="1447"/>
    </location>
</feature>
<evidence type="ECO:0000256" key="8">
    <source>
        <dbReference type="ARBA" id="ARBA00022737"/>
    </source>
</evidence>
<feature type="compositionally biased region" description="Polar residues" evidence="16">
    <location>
        <begin position="1535"/>
        <end position="1544"/>
    </location>
</feature>
<feature type="compositionally biased region" description="Polar residues" evidence="16">
    <location>
        <begin position="1290"/>
        <end position="1299"/>
    </location>
</feature>
<dbReference type="InterPro" id="IPR001590">
    <property type="entry name" value="Peptidase_M12B"/>
</dbReference>
<dbReference type="CDD" id="cd04273">
    <property type="entry name" value="ZnMc_ADAMTS_like"/>
    <property type="match status" value="1"/>
</dbReference>
<dbReference type="Bgee" id="ENSMGAG00000010348">
    <property type="expression patterns" value="Expressed in testis and 15 other cell types or tissues"/>
</dbReference>
<dbReference type="InterPro" id="IPR002870">
    <property type="entry name" value="Peptidase_M12B_N"/>
</dbReference>
<dbReference type="Proteomes" id="UP000001645">
    <property type="component" value="Chromosome 12"/>
</dbReference>
<dbReference type="InterPro" id="IPR041645">
    <property type="entry name" value="ADAMTS_CR_2"/>
</dbReference>
<evidence type="ECO:0000256" key="2">
    <source>
        <dbReference type="ARBA" id="ARBA00022525"/>
    </source>
</evidence>
<keyword evidence="10 15" id="KW-0862">Zinc</keyword>
<keyword evidence="6 15" id="KW-0479">Metal-binding</keyword>
<dbReference type="Gene3D" id="3.40.1620.60">
    <property type="match status" value="1"/>
</dbReference>
<evidence type="ECO:0000256" key="5">
    <source>
        <dbReference type="ARBA" id="ARBA00022685"/>
    </source>
</evidence>
<keyword evidence="20" id="KW-1185">Reference proteome</keyword>
<feature type="active site" evidence="15">
    <location>
        <position position="537"/>
    </location>
</feature>
<name>A0A803YC16_MELGA</name>
<keyword evidence="5" id="KW-0165">Cleavage on pair of basic residues</keyword>
<dbReference type="GeneTree" id="ENSGT00940000159819"/>
<keyword evidence="11" id="KW-0482">Metalloprotease</keyword>
<dbReference type="PANTHER" id="PTHR13723">
    <property type="entry name" value="ADAMTS A DISINTEGRIN AND METALLOPROTEASE WITH THROMBOSPONDIN MOTIFS PROTEASE"/>
    <property type="match status" value="1"/>
</dbReference>
<dbReference type="InterPro" id="IPR050439">
    <property type="entry name" value="ADAMTS_ADAMTS-like"/>
</dbReference>
<feature type="compositionally biased region" description="Basic and acidic residues" evidence="16">
    <location>
        <begin position="360"/>
        <end position="374"/>
    </location>
</feature>
<dbReference type="GO" id="GO:0030198">
    <property type="term" value="P:extracellular matrix organization"/>
    <property type="evidence" value="ECO:0007669"/>
    <property type="project" value="TreeGrafter"/>
</dbReference>
<feature type="domain" description="Peptidase M12B" evidence="17">
    <location>
        <begin position="390"/>
        <end position="600"/>
    </location>
</feature>
<dbReference type="Ensembl" id="ENSMGAT00000026295.1">
    <property type="protein sequence ID" value="ENSMGAP00000029313.1"/>
    <property type="gene ID" value="ENSMGAG00000010348.3"/>
</dbReference>
<evidence type="ECO:0000256" key="4">
    <source>
        <dbReference type="ARBA" id="ARBA00022670"/>
    </source>
</evidence>
<feature type="region of interest" description="Disordered" evidence="16">
    <location>
        <begin position="1286"/>
        <end position="1347"/>
    </location>
</feature>
<evidence type="ECO:0000259" key="18">
    <source>
        <dbReference type="PROSITE" id="PS50900"/>
    </source>
</evidence>
<organism evidence="19 20">
    <name type="scientific">Meleagris gallopavo</name>
    <name type="common">Wild turkey</name>
    <dbReference type="NCBI Taxonomy" id="9103"/>
    <lineage>
        <taxon>Eukaryota</taxon>
        <taxon>Metazoa</taxon>
        <taxon>Chordata</taxon>
        <taxon>Craniata</taxon>
        <taxon>Vertebrata</taxon>
        <taxon>Euteleostomi</taxon>
        <taxon>Archelosauria</taxon>
        <taxon>Archosauria</taxon>
        <taxon>Dinosauria</taxon>
        <taxon>Saurischia</taxon>
        <taxon>Theropoda</taxon>
        <taxon>Coelurosauria</taxon>
        <taxon>Aves</taxon>
        <taxon>Neognathae</taxon>
        <taxon>Galloanserae</taxon>
        <taxon>Galliformes</taxon>
        <taxon>Phasianidae</taxon>
        <taxon>Meleagridinae</taxon>
        <taxon>Meleagris</taxon>
    </lineage>
</organism>
<evidence type="ECO:0000256" key="14">
    <source>
        <dbReference type="ARBA" id="ARBA00023180"/>
    </source>
</evidence>
<dbReference type="Gene3D" id="3.40.390.10">
    <property type="entry name" value="Collagenase (Catalytic Domain)"/>
    <property type="match status" value="1"/>
</dbReference>
<dbReference type="GO" id="GO:0031012">
    <property type="term" value="C:extracellular matrix"/>
    <property type="evidence" value="ECO:0007669"/>
    <property type="project" value="TreeGrafter"/>
</dbReference>
<keyword evidence="13" id="KW-1015">Disulfide bond</keyword>
<evidence type="ECO:0000259" key="17">
    <source>
        <dbReference type="PROSITE" id="PS50215"/>
    </source>
</evidence>
<dbReference type="Pfam" id="PF00090">
    <property type="entry name" value="TSP_1"/>
    <property type="match status" value="1"/>
</dbReference>
<dbReference type="SMART" id="SM00209">
    <property type="entry name" value="TSP1"/>
    <property type="match status" value="8"/>
</dbReference>
<dbReference type="Pfam" id="PF01421">
    <property type="entry name" value="Reprolysin"/>
    <property type="match status" value="1"/>
</dbReference>
<dbReference type="GO" id="GO:0004222">
    <property type="term" value="F:metalloendopeptidase activity"/>
    <property type="evidence" value="ECO:0007669"/>
    <property type="project" value="InterPro"/>
</dbReference>
<reference evidence="19" key="2">
    <citation type="submission" date="2025-08" db="UniProtKB">
        <authorList>
            <consortium name="Ensembl"/>
        </authorList>
    </citation>
    <scope>IDENTIFICATION</scope>
</reference>
<keyword evidence="8" id="KW-0677">Repeat</keyword>
<reference evidence="19" key="3">
    <citation type="submission" date="2025-09" db="UniProtKB">
        <authorList>
            <consortium name="Ensembl"/>
        </authorList>
    </citation>
    <scope>IDENTIFICATION</scope>
</reference>
<dbReference type="SUPFAM" id="SSF82895">
    <property type="entry name" value="TSP-1 type 1 repeat"/>
    <property type="match status" value="7"/>
</dbReference>
<dbReference type="SUPFAM" id="SSF55486">
    <property type="entry name" value="Metalloproteases ('zincins'), catalytic domain"/>
    <property type="match status" value="1"/>
</dbReference>
<sequence length="1879" mass="206403">MKFDKTCLLNRAASSCCPAAPPRRQGAQCGCLARSTFLTAPRATRARSGTFECGGFCWALPGRTGSYRALPARSPVTAHRGSPQPFCGSLELAVVCKVPIAACSAEPSHALIFSPCHFCGFPPAASTAKHGTGAALPRDAEELRTAQPGQRLDPLQHSSMCCETEGRRRFHRGAKTTHFSEPALWSSSSDIVHPVKVDESGSFLSYDLSHRALHRRSLSSKNKFLAFYELHYKGQPLKFNLSLNINLLTPGFVSERRYGGIADAKIQSHTYNSCHMIGEVQSRTLKGGLAALSTCDGLKGVFRLMNEDYFIEPVATSFPEDAAAQPHRVYKRHAPEHPGEQDKKRPAAWAACGVQESQESLEKSEKRRERWERKQYRKRRIKQRSISKEKWVETLVVADTKMIEYHGSENIEKYVLTVMNMVAGLFHHASIGNPINIAIVRLILLENEEEDLKISHHADNTLKSFCKWQKSINVKGDSHPLHHDVAVLLTRKDICAAMNRPCETLGLSHVAGMCQPHRSCNINEDTGLPLAFTVAHELGHSFGIQHDGSSNDCEPVGKRPFIMSPQLLYDTSPLTWSRCSREYITRFLDRGWGLCLDDPPAREVLDFPLVPPGVLYDVSHQCRLQYGAYSTFCDDMDSVCNTLWCTVGTTCHSKLDAAVDGTTCGENKWCFNGECVPVGYRPDAINGSWGPWSSWAACSRSCGAGVQSAERQCSNPTPKYGGRYCLGERKRFRICNIKPCPPNKPSFRQVQCSQFNPMLYKGKLYKWTPVPNNINPCELHCRPEDEYFAEKLRDAVIDGTPCYEMNSSRDMCINGICKLLFQETNPGVRYQYTIQRAADSENEIERAEFLWRFGSWTTCTATCGTGIPGPMRQETFEGCVCEHVWSFGLTALRRTDSRVQRQIVHCVEKLAGIVEEQYCDTLTRPDDQQRTCNEEPCPARWWVGEWQKCSATCGTSGLMKRTVLCIQSVGLDEQRALQQADCQHLSKPEATAPCHRDVPCPSQWAVGNWSECSATCGNGTQRRPVYCSNNTQATCDPAQRPSSETICSLPQCQKKLDNANTDWSGSGSSSREIFNEINYIPNNHIPQFNPIIPNIPESNDVNIITEDDFSTRKGNFFVDDFYYDYNFINFHEDLSYYPFTEKETKSEGPKPEWSSNDVEESPEMPVDVLHTRKLGGGEHEEDLVKEDKANVSAPAHGKEETESGGLVFSNLFGVFPEGEEMGTATPSATAPALTRNEGEDLSVPYSKDPLPTQPAVSHGSTSSLLLPRLSLGATLVGTSPAWDAPAHSLDSWTPTSPSTLLPIDRDSPGAGGTPDSLQPVGEPANRVQDRASTVAPDSVGSTKEGHENSREMGFVITGNNNSAASKTKEQEEWAEIPALEGTAHTHAATVTEEQLRVTDRVAPNSPTAQSPQQEMGRHVEGPSESPYPADATVGPGGEAGQQPGNHSHLSLMLAPLVATTTSLPPVPVSPTTLGPLTQLTAGDLTPQGALVPAMPASPAHSPPTGASPSEPSAVPGAKWGPRATQVPYHTVPASPGTQQHSSVAPISHTAPEEHSPSAAPGTLAYGAGEHEVPQPTPTPLPAWEQEEALLLPPTTIAGTAMPSWEVGNWSECSATCGVGAIWRSVRCSTGTEQHCAAASKPVPARRCSLRPCSSWRVGNWSKCSRNCGRGTKVRDVHCVDTREQRLLRPFHCQAVLYKPPAQLPCQNAPCLDWYTSSWRECSEPCGGGEQERLVTCPELGHCDETLRPNNTRPCNSHPCTKWVVGSWGQCSVPCGGGIQRRQVKCIDTQTGQAQEDSSLCDHEPWPESTQKCNLRNCEGTEAGFVCERDRLTFSFCQTLRVLGRCHLPTVYIQCCQSCRQHGHHGAPDQDRGDERASRR</sequence>
<keyword evidence="7" id="KW-0732">Signal</keyword>
<feature type="region of interest" description="Disordered" evidence="16">
    <location>
        <begin position="355"/>
        <end position="374"/>
    </location>
</feature>
<feature type="binding site" evidence="15">
    <location>
        <position position="540"/>
    </location>
    <ligand>
        <name>Zn(2+)</name>
        <dbReference type="ChEBI" id="CHEBI:29105"/>
        <note>catalytic</note>
    </ligand>
</feature>
<keyword evidence="9" id="KW-0378">Hydrolase</keyword>
<dbReference type="FunFam" id="2.20.100.10:FF:000006">
    <property type="entry name" value="A disintegrin and metalloproteinase with thrombospondin motifs 1"/>
    <property type="match status" value="1"/>
</dbReference>
<evidence type="ECO:0000256" key="12">
    <source>
        <dbReference type="ARBA" id="ARBA00023145"/>
    </source>
</evidence>
<evidence type="ECO:0000313" key="20">
    <source>
        <dbReference type="Proteomes" id="UP000001645"/>
    </source>
</evidence>
<dbReference type="GO" id="GO:0006508">
    <property type="term" value="P:proteolysis"/>
    <property type="evidence" value="ECO:0007669"/>
    <property type="project" value="UniProtKB-KW"/>
</dbReference>
<feature type="domain" description="PLAC" evidence="18">
    <location>
        <begin position="1822"/>
        <end position="1862"/>
    </location>
</feature>
<evidence type="ECO:0000256" key="9">
    <source>
        <dbReference type="ARBA" id="ARBA00022801"/>
    </source>
</evidence>
<dbReference type="PANTHER" id="PTHR13723:SF142">
    <property type="entry name" value="A DISINTEGRIN AND METALLOPROTEINASE WITH THROMBOSPONDIN MOTIFS 7"/>
    <property type="match status" value="1"/>
</dbReference>
<keyword evidence="14" id="KW-0325">Glycoprotein</keyword>
<comment type="subcellular location">
    <subcellularLocation>
        <location evidence="1">Secreted</location>
        <location evidence="1">Extracellular space</location>
        <location evidence="1">Extracellular matrix</location>
    </subcellularLocation>
</comment>
<evidence type="ECO:0000256" key="10">
    <source>
        <dbReference type="ARBA" id="ARBA00022833"/>
    </source>
</evidence>
<dbReference type="FunFam" id="3.40.390.10:FF:000001">
    <property type="entry name" value="A disintegrin and metalloproteinase with thrombospondin motifs 1"/>
    <property type="match status" value="1"/>
</dbReference>
<keyword evidence="2" id="KW-0964">Secreted</keyword>
<dbReference type="FunFam" id="2.20.100.10:FF:000005">
    <property type="entry name" value="ADAM metallopeptidase with thrombospondin type 1 motif 9"/>
    <property type="match status" value="2"/>
</dbReference>
<evidence type="ECO:0000256" key="11">
    <source>
        <dbReference type="ARBA" id="ARBA00023049"/>
    </source>
</evidence>
<accession>A0A803YC16</accession>
<evidence type="ECO:0000256" key="13">
    <source>
        <dbReference type="ARBA" id="ARBA00023157"/>
    </source>
</evidence>
<feature type="region of interest" description="Disordered" evidence="16">
    <location>
        <begin position="1468"/>
        <end position="1578"/>
    </location>
</feature>
<dbReference type="Pfam" id="PF01562">
    <property type="entry name" value="Pep_M12B_propep"/>
    <property type="match status" value="1"/>
</dbReference>
<evidence type="ECO:0000256" key="16">
    <source>
        <dbReference type="SAM" id="MobiDB-lite"/>
    </source>
</evidence>
<feature type="compositionally biased region" description="Polar residues" evidence="16">
    <location>
        <begin position="1404"/>
        <end position="1413"/>
    </location>
</feature>
<dbReference type="OrthoDB" id="412680at2759"/>
<feature type="compositionally biased region" description="Low complexity" evidence="16">
    <location>
        <begin position="1492"/>
        <end position="1503"/>
    </location>
</feature>
<keyword evidence="3" id="KW-0272">Extracellular matrix</keyword>
<evidence type="ECO:0000256" key="7">
    <source>
        <dbReference type="ARBA" id="ARBA00022729"/>
    </source>
</evidence>
<evidence type="ECO:0000256" key="15">
    <source>
        <dbReference type="PROSITE-ProRule" id="PRU00276"/>
    </source>
</evidence>
<gene>
    <name evidence="19" type="primary">ADAMTS7</name>
</gene>
<evidence type="ECO:0000256" key="6">
    <source>
        <dbReference type="ARBA" id="ARBA00022723"/>
    </source>
</evidence>
<evidence type="ECO:0000256" key="1">
    <source>
        <dbReference type="ARBA" id="ARBA00004498"/>
    </source>
</evidence>
<feature type="binding site" evidence="15">
    <location>
        <position position="546"/>
    </location>
    <ligand>
        <name>Zn(2+)</name>
        <dbReference type="ChEBI" id="CHEBI:29105"/>
        <note>catalytic</note>
    </ligand>
</feature>
<feature type="compositionally biased region" description="Low complexity" evidence="16">
    <location>
        <begin position="1468"/>
        <end position="1477"/>
    </location>
</feature>
<dbReference type="PROSITE" id="PS50900">
    <property type="entry name" value="PLAC"/>
    <property type="match status" value="1"/>
</dbReference>
<dbReference type="Pfam" id="PF19030">
    <property type="entry name" value="TSP1_ADAMTS"/>
    <property type="match status" value="6"/>
</dbReference>
<comment type="caution">
    <text evidence="15">Lacks conserved residue(s) required for the propagation of feature annotation.</text>
</comment>
<dbReference type="InterPro" id="IPR024079">
    <property type="entry name" value="MetalloPept_cat_dom_sf"/>
</dbReference>
<dbReference type="Gene3D" id="2.20.100.10">
    <property type="entry name" value="Thrombospondin type-1 (TSP1) repeat"/>
    <property type="match status" value="8"/>
</dbReference>
<evidence type="ECO:0000313" key="19">
    <source>
        <dbReference type="Ensembl" id="ENSMGAP00000029313.1"/>
    </source>
</evidence>
<keyword evidence="12" id="KW-0865">Zymogen</keyword>
<dbReference type="PROSITE" id="PS50215">
    <property type="entry name" value="ADAM_MEPRO"/>
    <property type="match status" value="1"/>
</dbReference>
<proteinExistence type="predicted"/>
<dbReference type="PROSITE" id="PS50092">
    <property type="entry name" value="TSP1"/>
    <property type="match status" value="8"/>
</dbReference>
<protein>
    <submittedName>
        <fullName evidence="19">ADAM metallopeptidase with thrombospondin type 1 motif 7</fullName>
    </submittedName>
</protein>
<evidence type="ECO:0000256" key="3">
    <source>
        <dbReference type="ARBA" id="ARBA00022530"/>
    </source>
</evidence>